<dbReference type="FunCoup" id="E0W0H0">
    <property type="interactions" value="286"/>
</dbReference>
<dbReference type="OrthoDB" id="196957at2759"/>
<evidence type="ECO:0000313" key="7">
    <source>
        <dbReference type="EnsemblMetazoa" id="PHUM551960-PA"/>
    </source>
</evidence>
<keyword evidence="8" id="KW-1185">Reference proteome</keyword>
<dbReference type="Proteomes" id="UP000009046">
    <property type="component" value="Unassembled WGS sequence"/>
</dbReference>
<dbReference type="eggNOG" id="KOG1007">
    <property type="taxonomic scope" value="Eukaryota"/>
</dbReference>
<dbReference type="KEGG" id="phu:Phum_PHUM551960"/>
<dbReference type="FunFam" id="2.130.10.10:FF:000732">
    <property type="entry name" value="EARP-interacting protein homolog"/>
    <property type="match status" value="1"/>
</dbReference>
<dbReference type="InterPro" id="IPR001680">
    <property type="entry name" value="WD40_rpt"/>
</dbReference>
<dbReference type="PROSITE" id="PS50082">
    <property type="entry name" value="WD_REPEATS_2"/>
    <property type="match status" value="1"/>
</dbReference>
<dbReference type="EnsemblMetazoa" id="PHUM551960-RA">
    <property type="protein sequence ID" value="PHUM551960-PA"/>
    <property type="gene ID" value="PHUM551960"/>
</dbReference>
<dbReference type="VEuPathDB" id="VectorBase:PHUM551960"/>
<keyword evidence="2 4" id="KW-0853">WD repeat</keyword>
<dbReference type="EMBL" id="DS235858">
    <property type="protein sequence ID" value="EEB19126.1"/>
    <property type="molecule type" value="Genomic_DNA"/>
</dbReference>
<dbReference type="RefSeq" id="XP_002431864.1">
    <property type="nucleotide sequence ID" value="XM_002431819.1"/>
</dbReference>
<reference evidence="6" key="2">
    <citation type="submission" date="2007-04" db="EMBL/GenBank/DDBJ databases">
        <title>The genome of the human body louse.</title>
        <authorList>
            <consortium name="The Human Body Louse Genome Consortium"/>
            <person name="Kirkness E."/>
            <person name="Walenz B."/>
            <person name="Hass B."/>
            <person name="Bruggner R."/>
            <person name="Strausberg R."/>
        </authorList>
    </citation>
    <scope>NUCLEOTIDE SEQUENCE</scope>
    <source>
        <strain evidence="6">USDA</strain>
    </source>
</reference>
<dbReference type="SUPFAM" id="SSF50978">
    <property type="entry name" value="WD40 repeat-like"/>
    <property type="match status" value="1"/>
</dbReference>
<comment type="similarity">
    <text evidence="1">Belongs to the WD repeat EIPR1 family.</text>
</comment>
<feature type="repeat" description="WD" evidence="4">
    <location>
        <begin position="207"/>
        <end position="249"/>
    </location>
</feature>
<dbReference type="PROSITE" id="PS50294">
    <property type="entry name" value="WD_REPEATS_REGION"/>
    <property type="match status" value="1"/>
</dbReference>
<reference evidence="7" key="3">
    <citation type="submission" date="2020-05" db="UniProtKB">
        <authorList>
            <consortium name="EnsemblMetazoa"/>
        </authorList>
    </citation>
    <scope>IDENTIFICATION</scope>
    <source>
        <strain evidence="7">USDA</strain>
    </source>
</reference>
<keyword evidence="6" id="KW-0012">Acyltransferase</keyword>
<dbReference type="InterPro" id="IPR036322">
    <property type="entry name" value="WD40_repeat_dom_sf"/>
</dbReference>
<dbReference type="GO" id="GO:0016567">
    <property type="term" value="P:protein ubiquitination"/>
    <property type="evidence" value="ECO:0007669"/>
    <property type="project" value="TreeGrafter"/>
</dbReference>
<dbReference type="CTD" id="8234645"/>
<dbReference type="PROSITE" id="PS00678">
    <property type="entry name" value="WD_REPEATS_1"/>
    <property type="match status" value="1"/>
</dbReference>
<dbReference type="SMART" id="SM00320">
    <property type="entry name" value="WD40"/>
    <property type="match status" value="4"/>
</dbReference>
<name>E0W0H0_PEDHC</name>
<evidence type="ECO:0000313" key="8">
    <source>
        <dbReference type="Proteomes" id="UP000009046"/>
    </source>
</evidence>
<evidence type="ECO:0000256" key="2">
    <source>
        <dbReference type="ARBA" id="ARBA00022574"/>
    </source>
</evidence>
<dbReference type="Gene3D" id="2.130.10.10">
    <property type="entry name" value="YVTN repeat-like/Quinoprotein amine dehydrogenase"/>
    <property type="match status" value="1"/>
</dbReference>
<dbReference type="InParanoid" id="E0W0H0"/>
<keyword evidence="6" id="KW-0808">Transferase</keyword>
<sequence length="361" mass="41262">MEESPLIYGLEFQARALTSQQYESDVVRFMVGTQSLKMNQNQVHIIEEYEETKTLNTTVCNHPQGEIWHLSASPGDPNVISTTYNTLTDQNVCVMRSAIWKINDGKLDLLTNLPTEQFGHNVIKHTLFHISDPNKALMIIGNQFVIWDINESEAKPSSKGTLEAKGHPQFTCGKWNPHHNVTQIVTSNDSYVRGWDIRTSKQSWIVENAHTQLVRDLDFNPNRQYYLATCGDDGFTKFWDIRNTTEPIISRSDHSHWVWTVRYNHFHDQLVLTSSSDSLVILICAANISSEPGGHVLTGDDNLDSPKERLEEGVLATYEEHEDSVYAVEWSTADPWTFASLSYDGRLVISRVPKFTWQQKY</sequence>
<dbReference type="InterPro" id="IPR015943">
    <property type="entry name" value="WD40/YVTN_repeat-like_dom_sf"/>
</dbReference>
<evidence type="ECO:0000256" key="4">
    <source>
        <dbReference type="PROSITE-ProRule" id="PRU00221"/>
    </source>
</evidence>
<dbReference type="EMBL" id="AAZO01006709">
    <property type="status" value="NOT_ANNOTATED_CDS"/>
    <property type="molecule type" value="Genomic_DNA"/>
</dbReference>
<dbReference type="EC" id="2.3.1.48" evidence="6"/>
<organism>
    <name type="scientific">Pediculus humanus subsp. corporis</name>
    <name type="common">Body louse</name>
    <dbReference type="NCBI Taxonomy" id="121224"/>
    <lineage>
        <taxon>Eukaryota</taxon>
        <taxon>Metazoa</taxon>
        <taxon>Ecdysozoa</taxon>
        <taxon>Arthropoda</taxon>
        <taxon>Hexapoda</taxon>
        <taxon>Insecta</taxon>
        <taxon>Pterygota</taxon>
        <taxon>Neoptera</taxon>
        <taxon>Paraneoptera</taxon>
        <taxon>Psocodea</taxon>
        <taxon>Troctomorpha</taxon>
        <taxon>Phthiraptera</taxon>
        <taxon>Anoplura</taxon>
        <taxon>Pediculidae</taxon>
        <taxon>Pediculus</taxon>
    </lineage>
</organism>
<dbReference type="GeneID" id="8234645"/>
<dbReference type="Pfam" id="PF00400">
    <property type="entry name" value="WD40"/>
    <property type="match status" value="1"/>
</dbReference>
<dbReference type="AlphaFoldDB" id="E0W0H0"/>
<dbReference type="HOGENOM" id="CLU_050772_0_0_1"/>
<dbReference type="OMA" id="HKYAILR"/>
<reference evidence="6" key="1">
    <citation type="submission" date="2007-04" db="EMBL/GenBank/DDBJ databases">
        <title>Annotation of Pediculus humanus corporis strain USDA.</title>
        <authorList>
            <person name="Kirkness E."/>
            <person name="Hannick L."/>
            <person name="Hass B."/>
            <person name="Bruggner R."/>
            <person name="Lawson D."/>
            <person name="Bidwell S."/>
            <person name="Joardar V."/>
            <person name="Caler E."/>
            <person name="Walenz B."/>
            <person name="Inman J."/>
            <person name="Schobel S."/>
            <person name="Galinsky K."/>
            <person name="Amedeo P."/>
            <person name="Strausberg R."/>
        </authorList>
    </citation>
    <scope>NUCLEOTIDE SEQUENCE</scope>
    <source>
        <strain evidence="6">USDA</strain>
    </source>
</reference>
<feature type="domain" description="EIPR1-like beta-propeller" evidence="5">
    <location>
        <begin position="5"/>
        <end position="281"/>
    </location>
</feature>
<proteinExistence type="inferred from homology"/>
<dbReference type="InterPro" id="IPR040323">
    <property type="entry name" value="EIPR1"/>
</dbReference>
<evidence type="ECO:0000313" key="6">
    <source>
        <dbReference type="EMBL" id="EEB19126.1"/>
    </source>
</evidence>
<dbReference type="PANTHER" id="PTHR14205">
    <property type="entry name" value="WD-REPEAT PROTEIN"/>
    <property type="match status" value="1"/>
</dbReference>
<accession>E0W0H0</accession>
<keyword evidence="3" id="KW-0677">Repeat</keyword>
<evidence type="ECO:0000256" key="3">
    <source>
        <dbReference type="ARBA" id="ARBA00022737"/>
    </source>
</evidence>
<dbReference type="InterPro" id="IPR019775">
    <property type="entry name" value="WD40_repeat_CS"/>
</dbReference>
<protein>
    <submittedName>
        <fullName evidence="6 7">Protein TSSC1, putative</fullName>
        <ecNumber evidence="6">2.3.1.48</ecNumber>
    </submittedName>
</protein>
<dbReference type="InterPro" id="IPR059104">
    <property type="entry name" value="Beta-prop_EIPR1-like"/>
</dbReference>
<dbReference type="STRING" id="121224.E0W0H0"/>
<gene>
    <name evidence="7" type="primary">8234645</name>
    <name evidence="6" type="ORF">Phum_PHUM551960</name>
</gene>
<evidence type="ECO:0000259" key="5">
    <source>
        <dbReference type="Pfam" id="PF23609"/>
    </source>
</evidence>
<dbReference type="GO" id="GO:0061733">
    <property type="term" value="F:protein-lysine-acetyltransferase activity"/>
    <property type="evidence" value="ECO:0007669"/>
    <property type="project" value="UniProtKB-EC"/>
</dbReference>
<dbReference type="Pfam" id="PF23609">
    <property type="entry name" value="Beta-prop_EIPR1"/>
    <property type="match status" value="1"/>
</dbReference>
<evidence type="ECO:0000256" key="1">
    <source>
        <dbReference type="ARBA" id="ARBA00005672"/>
    </source>
</evidence>
<dbReference type="PANTHER" id="PTHR14205:SF15">
    <property type="entry name" value="EARP AND GARP COMPLEX-INTERACTING PROTEIN 1"/>
    <property type="match status" value="1"/>
</dbReference>